<keyword evidence="3" id="KW-1185">Reference proteome</keyword>
<feature type="coiled-coil region" evidence="1">
    <location>
        <begin position="95"/>
        <end position="162"/>
    </location>
</feature>
<organism evidence="2 3">
    <name type="scientific">Euroglyphus maynei</name>
    <name type="common">Mayne's house dust mite</name>
    <dbReference type="NCBI Taxonomy" id="6958"/>
    <lineage>
        <taxon>Eukaryota</taxon>
        <taxon>Metazoa</taxon>
        <taxon>Ecdysozoa</taxon>
        <taxon>Arthropoda</taxon>
        <taxon>Chelicerata</taxon>
        <taxon>Arachnida</taxon>
        <taxon>Acari</taxon>
        <taxon>Acariformes</taxon>
        <taxon>Sarcoptiformes</taxon>
        <taxon>Astigmata</taxon>
        <taxon>Psoroptidia</taxon>
        <taxon>Analgoidea</taxon>
        <taxon>Pyroglyphidae</taxon>
        <taxon>Pyroglyphinae</taxon>
        <taxon>Euroglyphus</taxon>
    </lineage>
</organism>
<keyword evidence="1" id="KW-0175">Coiled coil</keyword>
<feature type="non-terminal residue" evidence="2">
    <location>
        <position position="194"/>
    </location>
</feature>
<dbReference type="Proteomes" id="UP000194236">
    <property type="component" value="Unassembled WGS sequence"/>
</dbReference>
<dbReference type="AlphaFoldDB" id="A0A1Y3ATE1"/>
<proteinExistence type="predicted"/>
<accession>A0A1Y3ATE1</accession>
<feature type="coiled-coil region" evidence="1">
    <location>
        <begin position="8"/>
        <end position="70"/>
    </location>
</feature>
<name>A0A1Y3ATE1_EURMA</name>
<reference evidence="2 3" key="1">
    <citation type="submission" date="2017-03" db="EMBL/GenBank/DDBJ databases">
        <title>Genome Survey of Euroglyphus maynei.</title>
        <authorList>
            <person name="Arlian L.G."/>
            <person name="Morgan M.S."/>
            <person name="Rider S.D."/>
        </authorList>
    </citation>
    <scope>NUCLEOTIDE SEQUENCE [LARGE SCALE GENOMIC DNA]</scope>
    <source>
        <strain evidence="2">Arlian Lab</strain>
        <tissue evidence="2">Whole body</tissue>
    </source>
</reference>
<evidence type="ECO:0000313" key="3">
    <source>
        <dbReference type="Proteomes" id="UP000194236"/>
    </source>
</evidence>
<gene>
    <name evidence="2" type="ORF">BLA29_011113</name>
</gene>
<evidence type="ECO:0000313" key="2">
    <source>
        <dbReference type="EMBL" id="OTF70445.1"/>
    </source>
</evidence>
<evidence type="ECO:0000256" key="1">
    <source>
        <dbReference type="SAM" id="Coils"/>
    </source>
</evidence>
<protein>
    <submittedName>
        <fullName evidence="2">Uncharacterized protein</fullName>
    </submittedName>
</protein>
<dbReference type="EMBL" id="MUJZ01065727">
    <property type="protein sequence ID" value="OTF70445.1"/>
    <property type="molecule type" value="Genomic_DNA"/>
</dbReference>
<sequence>MKNASSYIDQTKKNVIDLENIKIDIEQQQNRLTDNEKMLEKKSIEISESLMELDKDVTDAEKHANEQTRKSEYLDQLILSTKNQATDPLKAANAYDNISNTVQESESMLNEFKETIGKENTFNDDLKHLNEINQEPIASKINRQLNELADQLRERESTINNADLLSMDNVKQYENLNQSLYNLDSVEFERIGID</sequence>
<comment type="caution">
    <text evidence="2">The sequence shown here is derived from an EMBL/GenBank/DDBJ whole genome shotgun (WGS) entry which is preliminary data.</text>
</comment>